<evidence type="ECO:0000313" key="2">
    <source>
        <dbReference type="EMBL" id="CAD1819494.1"/>
    </source>
</evidence>
<feature type="compositionally biased region" description="Pro residues" evidence="1">
    <location>
        <begin position="128"/>
        <end position="160"/>
    </location>
</feature>
<gene>
    <name evidence="2" type="ORF">CB5_LOCUS2705</name>
</gene>
<dbReference type="AlphaFoldDB" id="A0A6V7NMC2"/>
<name>A0A6V7NMC2_ANACO</name>
<feature type="compositionally biased region" description="Basic and acidic residues" evidence="1">
    <location>
        <begin position="164"/>
        <end position="173"/>
    </location>
</feature>
<protein>
    <submittedName>
        <fullName evidence="2">Uncharacterized protein</fullName>
    </submittedName>
</protein>
<feature type="compositionally biased region" description="Acidic residues" evidence="1">
    <location>
        <begin position="78"/>
        <end position="89"/>
    </location>
</feature>
<feature type="region of interest" description="Disordered" evidence="1">
    <location>
        <begin position="70"/>
        <end position="99"/>
    </location>
</feature>
<evidence type="ECO:0000256" key="1">
    <source>
        <dbReference type="SAM" id="MobiDB-lite"/>
    </source>
</evidence>
<accession>A0A6V7NMC2</accession>
<feature type="region of interest" description="Disordered" evidence="1">
    <location>
        <begin position="124"/>
        <end position="193"/>
    </location>
</feature>
<dbReference type="EMBL" id="LR862139">
    <property type="protein sequence ID" value="CAD1819494.1"/>
    <property type="molecule type" value="Genomic_DNA"/>
</dbReference>
<reference evidence="2" key="1">
    <citation type="submission" date="2020-07" db="EMBL/GenBank/DDBJ databases">
        <authorList>
            <person name="Lin J."/>
        </authorList>
    </citation>
    <scope>NUCLEOTIDE SEQUENCE</scope>
</reference>
<organism evidence="2">
    <name type="scientific">Ananas comosus var. bracteatus</name>
    <name type="common">red pineapple</name>
    <dbReference type="NCBI Taxonomy" id="296719"/>
    <lineage>
        <taxon>Eukaryota</taxon>
        <taxon>Viridiplantae</taxon>
        <taxon>Streptophyta</taxon>
        <taxon>Embryophyta</taxon>
        <taxon>Tracheophyta</taxon>
        <taxon>Spermatophyta</taxon>
        <taxon>Magnoliopsida</taxon>
        <taxon>Liliopsida</taxon>
        <taxon>Poales</taxon>
        <taxon>Bromeliaceae</taxon>
        <taxon>Bromelioideae</taxon>
        <taxon>Ananas</taxon>
    </lineage>
</organism>
<proteinExistence type="predicted"/>
<sequence>MNPLSVDRTVSRMSVRVRMRHYTDIASSASPLKSPNPCPGHSNASLLAPLLLRPPPPPSLRFAHSHTLARYSHGCGDGDGDGDDEEGEEAPPLLPFSSADDLLSAAPSLASSSSGRSSLKTLIWSLPPSSPLLPHSPPPSTSPSPAPSTPSPPPSALPHPPPHRRADPPDLRRPRGGAAPSPPHATENRPPKP</sequence>